<dbReference type="PROSITE" id="PS00455">
    <property type="entry name" value="AMP_BINDING"/>
    <property type="match status" value="1"/>
</dbReference>
<sequence length="559" mass="59958">MTAAGARVTAAEAAEYRRHGWWRAETFLDDLFRQARERPHRLAIAARRVAESRTDTLDWAELARLTDRFALALLDLGVRRGDFVAVQLPNRWEMVPLIFATARIGAVICPISPVCPDEELRHRLGLTRARVFVTLPQWSGTGLAAIGVRLREELDTLDHVVVVDGPVPEGAHSFHERFTAPADEERRAGELDGLALGPDEPFVVLFTSGTTGESKGVLHSQNTVHSAVRGYADAFGLDGDWVAAVSTPLVHYSGFAQGVLAGALLGGTVAFQDERRNEALLDLVERYGATLLYGPPATLADVAASQREAKRDTSTLRHVVIGSAPVLAALADEVHAALGARTYSLWGMSENGPVTMTRPADPQDWAAHSNGRTVDAMEVRVDAEGVGDGGPVSGGVGRLRVRGASLALGYYRREEVFAAEFTADGWFDTGDLAREDGRGGIRIVGRARDAIVRDGHVAPMTELEAVIGSHPRAVEAAVVGLEPEGPGAPSPIVAVVVPRDGEGPALDEVRAHLRAAGHGERFLPDRVETLPALPKTLTGKVRKVELRERYAGRPAAGES</sequence>
<dbReference type="Gene3D" id="3.40.50.12780">
    <property type="entry name" value="N-terminal domain of ligase-like"/>
    <property type="match status" value="1"/>
</dbReference>
<evidence type="ECO:0000256" key="2">
    <source>
        <dbReference type="ARBA" id="ARBA00022598"/>
    </source>
</evidence>
<comment type="similarity">
    <text evidence="1">Belongs to the ATP-dependent AMP-binding enzyme family.</text>
</comment>
<evidence type="ECO:0000259" key="4">
    <source>
        <dbReference type="Pfam" id="PF13193"/>
    </source>
</evidence>
<evidence type="ECO:0000256" key="1">
    <source>
        <dbReference type="ARBA" id="ARBA00006432"/>
    </source>
</evidence>
<name>A0A7H0HM26_9ACTN</name>
<gene>
    <name evidence="5" type="ORF">IAG43_00745</name>
</gene>
<dbReference type="InterPro" id="IPR000873">
    <property type="entry name" value="AMP-dep_synth/lig_dom"/>
</dbReference>
<proteinExistence type="inferred from homology"/>
<evidence type="ECO:0000313" key="5">
    <source>
        <dbReference type="EMBL" id="QNP61592.1"/>
    </source>
</evidence>
<dbReference type="PANTHER" id="PTHR43201:SF5">
    <property type="entry name" value="MEDIUM-CHAIN ACYL-COA LIGASE ACSF2, MITOCHONDRIAL"/>
    <property type="match status" value="1"/>
</dbReference>
<dbReference type="GO" id="GO:0006631">
    <property type="term" value="P:fatty acid metabolic process"/>
    <property type="evidence" value="ECO:0007669"/>
    <property type="project" value="TreeGrafter"/>
</dbReference>
<keyword evidence="2" id="KW-0436">Ligase</keyword>
<dbReference type="RefSeq" id="WP_187738799.1">
    <property type="nucleotide sequence ID" value="NZ_CP060825.1"/>
</dbReference>
<reference evidence="5 6" key="1">
    <citation type="submission" date="2020-08" db="EMBL/GenBank/DDBJ databases">
        <title>A novel species.</title>
        <authorList>
            <person name="Gao J."/>
        </authorList>
    </citation>
    <scope>NUCLEOTIDE SEQUENCE [LARGE SCALE GENOMIC DNA]</scope>
    <source>
        <strain evidence="5 6">CRPJ-33</strain>
    </source>
</reference>
<accession>A0A7H0HM26</accession>
<keyword evidence="6" id="KW-1185">Reference proteome</keyword>
<dbReference type="AlphaFoldDB" id="A0A7H0HM26"/>
<organism evidence="5 6">
    <name type="scientific">Streptomyces genisteinicus</name>
    <dbReference type="NCBI Taxonomy" id="2768068"/>
    <lineage>
        <taxon>Bacteria</taxon>
        <taxon>Bacillati</taxon>
        <taxon>Actinomycetota</taxon>
        <taxon>Actinomycetes</taxon>
        <taxon>Kitasatosporales</taxon>
        <taxon>Streptomycetaceae</taxon>
        <taxon>Streptomyces</taxon>
    </lineage>
</organism>
<dbReference type="EMBL" id="CP060825">
    <property type="protein sequence ID" value="QNP61592.1"/>
    <property type="molecule type" value="Genomic_DNA"/>
</dbReference>
<dbReference type="InterPro" id="IPR045851">
    <property type="entry name" value="AMP-bd_C_sf"/>
</dbReference>
<feature type="domain" description="AMP-binding enzyme C-terminal" evidence="4">
    <location>
        <begin position="462"/>
        <end position="540"/>
    </location>
</feature>
<dbReference type="InterPro" id="IPR042099">
    <property type="entry name" value="ANL_N_sf"/>
</dbReference>
<evidence type="ECO:0000313" key="6">
    <source>
        <dbReference type="Proteomes" id="UP000516230"/>
    </source>
</evidence>
<dbReference type="KEGG" id="sgj:IAG43_00745"/>
<dbReference type="InterPro" id="IPR020845">
    <property type="entry name" value="AMP-binding_CS"/>
</dbReference>
<feature type="domain" description="AMP-dependent synthetase/ligase" evidence="3">
    <location>
        <begin position="32"/>
        <end position="411"/>
    </location>
</feature>
<dbReference type="Pfam" id="PF13193">
    <property type="entry name" value="AMP-binding_C"/>
    <property type="match status" value="1"/>
</dbReference>
<dbReference type="PANTHER" id="PTHR43201">
    <property type="entry name" value="ACYL-COA SYNTHETASE"/>
    <property type="match status" value="1"/>
</dbReference>
<dbReference type="Pfam" id="PF00501">
    <property type="entry name" value="AMP-binding"/>
    <property type="match status" value="1"/>
</dbReference>
<dbReference type="GO" id="GO:0031956">
    <property type="term" value="F:medium-chain fatty acid-CoA ligase activity"/>
    <property type="evidence" value="ECO:0007669"/>
    <property type="project" value="TreeGrafter"/>
</dbReference>
<dbReference type="InterPro" id="IPR025110">
    <property type="entry name" value="AMP-bd_C"/>
</dbReference>
<evidence type="ECO:0000259" key="3">
    <source>
        <dbReference type="Pfam" id="PF00501"/>
    </source>
</evidence>
<protein>
    <submittedName>
        <fullName evidence="5">AMP-binding protein</fullName>
    </submittedName>
</protein>
<dbReference type="Proteomes" id="UP000516230">
    <property type="component" value="Chromosome"/>
</dbReference>
<dbReference type="SUPFAM" id="SSF56801">
    <property type="entry name" value="Acetyl-CoA synthetase-like"/>
    <property type="match status" value="1"/>
</dbReference>
<dbReference type="Gene3D" id="3.30.300.30">
    <property type="match status" value="1"/>
</dbReference>